<dbReference type="Proteomes" id="UP000315914">
    <property type="component" value="Unassembled WGS sequence"/>
</dbReference>
<name>A0A560JF09_9BRAD</name>
<evidence type="ECO:0000256" key="1">
    <source>
        <dbReference type="SAM" id="MobiDB-lite"/>
    </source>
</evidence>
<feature type="region of interest" description="Disordered" evidence="1">
    <location>
        <begin position="80"/>
        <end position="123"/>
    </location>
</feature>
<sequence length="123" mass="12896">MMKIRLERLPGTAAVALTVVVVAACAIRLRGDESTPRASGLAPKAEAAAAKLDQCRTATEAQKEAFLECRKIWAEQRSRFLGGTGSSNGSESRTGCGASAAPLPRKDESRLPSALPSIPSQSE</sequence>
<dbReference type="InterPro" id="IPR027587">
    <property type="entry name" value="TrbK"/>
</dbReference>
<evidence type="ECO:0000313" key="3">
    <source>
        <dbReference type="Proteomes" id="UP000315914"/>
    </source>
</evidence>
<keyword evidence="3" id="KW-1185">Reference proteome</keyword>
<evidence type="ECO:0000313" key="2">
    <source>
        <dbReference type="EMBL" id="TWB69616.1"/>
    </source>
</evidence>
<dbReference type="PROSITE" id="PS51257">
    <property type="entry name" value="PROKAR_LIPOPROTEIN"/>
    <property type="match status" value="1"/>
</dbReference>
<dbReference type="OrthoDB" id="9815800at2"/>
<dbReference type="RefSeq" id="WP_080134241.1">
    <property type="nucleotide sequence ID" value="NZ_LWIG01000003.1"/>
</dbReference>
<protein>
    <submittedName>
        <fullName evidence="2">Conjugative transfer region protein TrbK</fullName>
    </submittedName>
</protein>
<organism evidence="2 3">
    <name type="scientific">Bradyrhizobium sacchari</name>
    <dbReference type="NCBI Taxonomy" id="1399419"/>
    <lineage>
        <taxon>Bacteria</taxon>
        <taxon>Pseudomonadati</taxon>
        <taxon>Pseudomonadota</taxon>
        <taxon>Alphaproteobacteria</taxon>
        <taxon>Hyphomicrobiales</taxon>
        <taxon>Nitrobacteraceae</taxon>
        <taxon>Bradyrhizobium</taxon>
    </lineage>
</organism>
<dbReference type="Pfam" id="PF20084">
    <property type="entry name" value="TrbK"/>
    <property type="match status" value="1"/>
</dbReference>
<dbReference type="EMBL" id="VITW01000009">
    <property type="protein sequence ID" value="TWB69616.1"/>
    <property type="molecule type" value="Genomic_DNA"/>
</dbReference>
<dbReference type="NCBIfam" id="TIGR04360">
    <property type="entry name" value="other_trbK"/>
    <property type="match status" value="1"/>
</dbReference>
<comment type="caution">
    <text evidence="2">The sequence shown here is derived from an EMBL/GenBank/DDBJ whole genome shotgun (WGS) entry which is preliminary data.</text>
</comment>
<reference evidence="2 3" key="1">
    <citation type="submission" date="2019-06" db="EMBL/GenBank/DDBJ databases">
        <title>Genomic Encyclopedia of Type Strains, Phase IV (KMG-V): Genome sequencing to study the core and pangenomes of soil and plant-associated prokaryotes.</title>
        <authorList>
            <person name="Whitman W."/>
        </authorList>
    </citation>
    <scope>NUCLEOTIDE SEQUENCE [LARGE SCALE GENOMIC DNA]</scope>
    <source>
        <strain evidence="2 3">BR 10556</strain>
    </source>
</reference>
<proteinExistence type="predicted"/>
<accession>A0A560JF09</accession>
<dbReference type="AlphaFoldDB" id="A0A560JF09"/>
<gene>
    <name evidence="2" type="ORF">FBZ95_109213</name>
</gene>